<dbReference type="SUPFAM" id="SSF102829">
    <property type="entry name" value="Cell division protein ZapA-like"/>
    <property type="match status" value="1"/>
</dbReference>
<proteinExistence type="predicted"/>
<comment type="subcellular location">
    <subcellularLocation>
        <location evidence="1">Cytoplasm</location>
    </subcellularLocation>
</comment>
<evidence type="ECO:0000256" key="1">
    <source>
        <dbReference type="ARBA" id="ARBA00004496"/>
    </source>
</evidence>
<evidence type="ECO:0000256" key="7">
    <source>
        <dbReference type="ARBA" id="ARBA00024910"/>
    </source>
</evidence>
<dbReference type="PANTHER" id="PTHR34981:SF1">
    <property type="entry name" value="CELL DIVISION PROTEIN ZAPA"/>
    <property type="match status" value="1"/>
</dbReference>
<dbReference type="GO" id="GO:0030428">
    <property type="term" value="C:cell septum"/>
    <property type="evidence" value="ECO:0007669"/>
    <property type="project" value="TreeGrafter"/>
</dbReference>
<dbReference type="Proteomes" id="UP000316360">
    <property type="component" value="Unassembled WGS sequence"/>
</dbReference>
<evidence type="ECO:0000256" key="3">
    <source>
        <dbReference type="ARBA" id="ARBA00022490"/>
    </source>
</evidence>
<evidence type="ECO:0000256" key="8">
    <source>
        <dbReference type="ARBA" id="ARBA00026068"/>
    </source>
</evidence>
<comment type="subunit">
    <text evidence="8">Homodimer. Interacts with FtsZ.</text>
</comment>
<evidence type="ECO:0000256" key="9">
    <source>
        <dbReference type="ARBA" id="ARBA00033158"/>
    </source>
</evidence>
<evidence type="ECO:0000256" key="2">
    <source>
        <dbReference type="ARBA" id="ARBA00015195"/>
    </source>
</evidence>
<dbReference type="InterPro" id="IPR007838">
    <property type="entry name" value="Cell_div_ZapA-like"/>
</dbReference>
<keyword evidence="6" id="KW-0131">Cell cycle</keyword>
<keyword evidence="3" id="KW-0963">Cytoplasm</keyword>
<keyword evidence="4 10" id="KW-0132">Cell division</keyword>
<sequence length="94" mass="10616">MSSVLKNSVQVEILGKEFAVKSDNDESYVKEIADYVNKKMEEVLKDTRTVATVNVVLLAALNIADEYFKVKEQHKKLIGDIEGKCQRLISLIET</sequence>
<dbReference type="InterPro" id="IPR053712">
    <property type="entry name" value="Bac_CellDiv_Activator"/>
</dbReference>
<dbReference type="GO" id="GO:0043093">
    <property type="term" value="P:FtsZ-dependent cytokinesis"/>
    <property type="evidence" value="ECO:0007669"/>
    <property type="project" value="TreeGrafter"/>
</dbReference>
<keyword evidence="5" id="KW-0717">Septation</keyword>
<dbReference type="GO" id="GO:0000921">
    <property type="term" value="P:septin ring assembly"/>
    <property type="evidence" value="ECO:0007669"/>
    <property type="project" value="TreeGrafter"/>
</dbReference>
<protein>
    <recommendedName>
        <fullName evidence="2">Cell division protein ZapA</fullName>
    </recommendedName>
    <alternativeName>
        <fullName evidence="9">Z ring-associated protein ZapA</fullName>
    </alternativeName>
</protein>
<dbReference type="GO" id="GO:0000917">
    <property type="term" value="P:division septum assembly"/>
    <property type="evidence" value="ECO:0007669"/>
    <property type="project" value="UniProtKB-KW"/>
</dbReference>
<dbReference type="GO" id="GO:0005829">
    <property type="term" value="C:cytosol"/>
    <property type="evidence" value="ECO:0007669"/>
    <property type="project" value="TreeGrafter"/>
</dbReference>
<reference evidence="10 11" key="1">
    <citation type="submission" date="2019-03" db="EMBL/GenBank/DDBJ databases">
        <title>Metabolic potential of uncultured bacteria and archaea associated with petroleum seepage in deep-sea sediments.</title>
        <authorList>
            <person name="Dong X."/>
            <person name="Hubert C."/>
        </authorList>
    </citation>
    <scope>NUCLEOTIDE SEQUENCE [LARGE SCALE GENOMIC DNA]</scope>
    <source>
        <strain evidence="10">E44_bin7</strain>
    </source>
</reference>
<dbReference type="EMBL" id="SOKJ01000246">
    <property type="protein sequence ID" value="TET10100.1"/>
    <property type="molecule type" value="Genomic_DNA"/>
</dbReference>
<dbReference type="Gene3D" id="6.10.250.790">
    <property type="match status" value="1"/>
</dbReference>
<evidence type="ECO:0000256" key="5">
    <source>
        <dbReference type="ARBA" id="ARBA00023210"/>
    </source>
</evidence>
<dbReference type="Pfam" id="PF05164">
    <property type="entry name" value="ZapA"/>
    <property type="match status" value="1"/>
</dbReference>
<comment type="function">
    <text evidence="7">Activator of cell division through the inhibition of FtsZ GTPase activity, therefore promoting FtsZ assembly into bundles of protofilaments necessary for the formation of the division Z ring. It is recruited early at mid-cell but it is not essential for cell division.</text>
</comment>
<name>A0A523RWF3_UNCAE</name>
<accession>A0A523RWF3</accession>
<evidence type="ECO:0000256" key="4">
    <source>
        <dbReference type="ARBA" id="ARBA00022618"/>
    </source>
</evidence>
<evidence type="ECO:0000313" key="10">
    <source>
        <dbReference type="EMBL" id="TET10100.1"/>
    </source>
</evidence>
<dbReference type="GO" id="GO:0032153">
    <property type="term" value="C:cell division site"/>
    <property type="evidence" value="ECO:0007669"/>
    <property type="project" value="TreeGrafter"/>
</dbReference>
<gene>
    <name evidence="10" type="ORF">E3J84_04445</name>
</gene>
<evidence type="ECO:0000313" key="11">
    <source>
        <dbReference type="Proteomes" id="UP000316360"/>
    </source>
</evidence>
<organism evidence="10 11">
    <name type="scientific">Aerophobetes bacterium</name>
    <dbReference type="NCBI Taxonomy" id="2030807"/>
    <lineage>
        <taxon>Bacteria</taxon>
        <taxon>Candidatus Aerophobota</taxon>
    </lineage>
</organism>
<comment type="caution">
    <text evidence="10">The sequence shown here is derived from an EMBL/GenBank/DDBJ whole genome shotgun (WGS) entry which is preliminary data.</text>
</comment>
<dbReference type="InterPro" id="IPR036192">
    <property type="entry name" value="Cell_div_ZapA-like_sf"/>
</dbReference>
<dbReference type="AlphaFoldDB" id="A0A523RWF3"/>
<evidence type="ECO:0000256" key="6">
    <source>
        <dbReference type="ARBA" id="ARBA00023306"/>
    </source>
</evidence>
<dbReference type="PANTHER" id="PTHR34981">
    <property type="entry name" value="CELL DIVISION PROTEIN ZAPA"/>
    <property type="match status" value="1"/>
</dbReference>